<dbReference type="EMBL" id="JAAXLA010000006">
    <property type="protein sequence ID" value="NMH96722.1"/>
    <property type="molecule type" value="Genomic_DNA"/>
</dbReference>
<evidence type="ECO:0000313" key="3">
    <source>
        <dbReference type="Proteomes" id="UP000820669"/>
    </source>
</evidence>
<evidence type="ECO:0000313" key="2">
    <source>
        <dbReference type="EMBL" id="NMH96722.1"/>
    </source>
</evidence>
<dbReference type="InterPro" id="IPR029058">
    <property type="entry name" value="AB_hydrolase_fold"/>
</dbReference>
<name>A0ABX1S751_9PSEU</name>
<evidence type="ECO:0000256" key="1">
    <source>
        <dbReference type="SAM" id="SignalP"/>
    </source>
</evidence>
<dbReference type="Pfam" id="PF01674">
    <property type="entry name" value="Lipase_2"/>
    <property type="match status" value="1"/>
</dbReference>
<sequence length="321" mass="33464">MVAAAAAALVAVSVGVSPAVADTGPRLDVAPADLAASLTCSAGIDNATQDPVLLIPGTTLTADVNFDWNYERAFAAVGRSYCAVTLPNHGMSDIQVSAEYVVSALRTMADRAGRHVDVVGFSQGGMITRWALKFWPDTRGDVDDVIGIDPSNHGTLDAFAICATGCAPSIWQQRTGSRFLATLNAGRETYSGINYTQVYSVQDEVVVPNLPPDASSSLYTGPGRISNIAVQQICPAHVADHLMMGTIDPVAYAVVIDALDHAGPADAARIDRAVCSAPLMPGVDPVALPANELRFNSQVATSLAGAPHVAVEPPLQPYARS</sequence>
<dbReference type="InterPro" id="IPR002918">
    <property type="entry name" value="Lipase_EstA/Esterase_EstB"/>
</dbReference>
<proteinExistence type="predicted"/>
<reference evidence="2 3" key="1">
    <citation type="submission" date="2020-04" db="EMBL/GenBank/DDBJ databases">
        <authorList>
            <person name="Klaysubun C."/>
            <person name="Duangmal K."/>
            <person name="Lipun K."/>
        </authorList>
    </citation>
    <scope>NUCLEOTIDE SEQUENCE [LARGE SCALE GENOMIC DNA]</scope>
    <source>
        <strain evidence="2 3">K10HN5</strain>
    </source>
</reference>
<feature type="chain" id="PRO_5046639571" evidence="1">
    <location>
        <begin position="22"/>
        <end position="321"/>
    </location>
</feature>
<protein>
    <submittedName>
        <fullName evidence="2">Lipase</fullName>
    </submittedName>
</protein>
<accession>A0ABX1S751</accession>
<organism evidence="2 3">
    <name type="scientific">Pseudonocardia acidicola</name>
    <dbReference type="NCBI Taxonomy" id="2724939"/>
    <lineage>
        <taxon>Bacteria</taxon>
        <taxon>Bacillati</taxon>
        <taxon>Actinomycetota</taxon>
        <taxon>Actinomycetes</taxon>
        <taxon>Pseudonocardiales</taxon>
        <taxon>Pseudonocardiaceae</taxon>
        <taxon>Pseudonocardia</taxon>
    </lineage>
</organism>
<dbReference type="SUPFAM" id="SSF53474">
    <property type="entry name" value="alpha/beta-Hydrolases"/>
    <property type="match status" value="1"/>
</dbReference>
<keyword evidence="3" id="KW-1185">Reference proteome</keyword>
<dbReference type="InterPro" id="IPR053228">
    <property type="entry name" value="Stereospecific_Lipase"/>
</dbReference>
<dbReference type="PANTHER" id="PTHR37574:SF1">
    <property type="entry name" value="LIPASE B"/>
    <property type="match status" value="1"/>
</dbReference>
<dbReference type="Proteomes" id="UP000820669">
    <property type="component" value="Unassembled WGS sequence"/>
</dbReference>
<keyword evidence="1" id="KW-0732">Signal</keyword>
<feature type="signal peptide" evidence="1">
    <location>
        <begin position="1"/>
        <end position="21"/>
    </location>
</feature>
<dbReference type="Gene3D" id="3.40.50.1820">
    <property type="entry name" value="alpha/beta hydrolase"/>
    <property type="match status" value="1"/>
</dbReference>
<comment type="caution">
    <text evidence="2">The sequence shown here is derived from an EMBL/GenBank/DDBJ whole genome shotgun (WGS) entry which is preliminary data.</text>
</comment>
<dbReference type="PANTHER" id="PTHR37574">
    <property type="entry name" value="LIPASE B"/>
    <property type="match status" value="1"/>
</dbReference>
<gene>
    <name evidence="2" type="ORF">HF526_05245</name>
</gene>